<feature type="domain" description="C2H2-type" evidence="8">
    <location>
        <begin position="93"/>
        <end position="120"/>
    </location>
</feature>
<dbReference type="FunFam" id="3.30.160.60:FF:001601">
    <property type="entry name" value="Uncharacterized protein, isoform A"/>
    <property type="match status" value="1"/>
</dbReference>
<evidence type="ECO:0000259" key="8">
    <source>
        <dbReference type="PROSITE" id="PS50157"/>
    </source>
</evidence>
<dbReference type="GO" id="GO:0000978">
    <property type="term" value="F:RNA polymerase II cis-regulatory region sequence-specific DNA binding"/>
    <property type="evidence" value="ECO:0007669"/>
    <property type="project" value="TreeGrafter"/>
</dbReference>
<protein>
    <submittedName>
        <fullName evidence="10">Zinc finger protein 513-like</fullName>
    </submittedName>
</protein>
<gene>
    <name evidence="10" type="primary">LOC114828555</name>
</gene>
<keyword evidence="1" id="KW-0479">Metal-binding</keyword>
<dbReference type="GO" id="GO:0008270">
    <property type="term" value="F:zinc ion binding"/>
    <property type="evidence" value="ECO:0007669"/>
    <property type="project" value="UniProtKB-KW"/>
</dbReference>
<dbReference type="InterPro" id="IPR013087">
    <property type="entry name" value="Znf_C2H2_type"/>
</dbReference>
<keyword evidence="4" id="KW-0862">Zinc</keyword>
<evidence type="ECO:0000256" key="5">
    <source>
        <dbReference type="ARBA" id="ARBA00023242"/>
    </source>
</evidence>
<dbReference type="KEGG" id="goe:114828555"/>
<dbReference type="PROSITE" id="PS50157">
    <property type="entry name" value="ZINC_FINGER_C2H2_2"/>
    <property type="match status" value="3"/>
</dbReference>
<dbReference type="PROSITE" id="PS00028">
    <property type="entry name" value="ZINC_FINGER_C2H2_1"/>
    <property type="match status" value="1"/>
</dbReference>
<name>A0AAJ7SHU6_9ACAR</name>
<comment type="similarity">
    <text evidence="6">Belongs to the snail C2H2-type zinc-finger protein family.</text>
</comment>
<feature type="domain" description="C2H2-type" evidence="8">
    <location>
        <begin position="65"/>
        <end position="92"/>
    </location>
</feature>
<organism evidence="9 10">
    <name type="scientific">Galendromus occidentalis</name>
    <name type="common">western predatory mite</name>
    <dbReference type="NCBI Taxonomy" id="34638"/>
    <lineage>
        <taxon>Eukaryota</taxon>
        <taxon>Metazoa</taxon>
        <taxon>Ecdysozoa</taxon>
        <taxon>Arthropoda</taxon>
        <taxon>Chelicerata</taxon>
        <taxon>Arachnida</taxon>
        <taxon>Acari</taxon>
        <taxon>Parasitiformes</taxon>
        <taxon>Mesostigmata</taxon>
        <taxon>Gamasina</taxon>
        <taxon>Phytoseioidea</taxon>
        <taxon>Phytoseiidae</taxon>
        <taxon>Typhlodrominae</taxon>
        <taxon>Galendromus</taxon>
    </lineage>
</organism>
<dbReference type="GeneID" id="114828555"/>
<dbReference type="SUPFAM" id="SSF57667">
    <property type="entry name" value="beta-beta-alpha zinc fingers"/>
    <property type="match status" value="2"/>
</dbReference>
<evidence type="ECO:0000256" key="6">
    <source>
        <dbReference type="ARBA" id="ARBA00037948"/>
    </source>
</evidence>
<evidence type="ECO:0000256" key="3">
    <source>
        <dbReference type="ARBA" id="ARBA00022771"/>
    </source>
</evidence>
<dbReference type="InterPro" id="IPR036236">
    <property type="entry name" value="Znf_C2H2_sf"/>
</dbReference>
<dbReference type="PANTHER" id="PTHR24388:SF46">
    <property type="entry name" value="CCCTC-BINDING FACTOR"/>
    <property type="match status" value="1"/>
</dbReference>
<dbReference type="GO" id="GO:0000981">
    <property type="term" value="F:DNA-binding transcription factor activity, RNA polymerase II-specific"/>
    <property type="evidence" value="ECO:0007669"/>
    <property type="project" value="TreeGrafter"/>
</dbReference>
<dbReference type="Pfam" id="PF13909">
    <property type="entry name" value="zf-H2C2_5"/>
    <property type="match status" value="2"/>
</dbReference>
<keyword evidence="9" id="KW-1185">Reference proteome</keyword>
<evidence type="ECO:0000256" key="7">
    <source>
        <dbReference type="PROSITE-ProRule" id="PRU00042"/>
    </source>
</evidence>
<dbReference type="Proteomes" id="UP000694867">
    <property type="component" value="Unplaced"/>
</dbReference>
<dbReference type="AlphaFoldDB" id="A0AAJ7SHU6"/>
<accession>A0AAJ7SHU6</accession>
<sequence>MYDRLQRPTSGLHYQVHRAEVRASRSGRICGSGKILYRCDQCDYTTSWPSWLKTHMRVHTGERPFKCNVCDYTSSQSSNLQQHLKRHSDERPFKCDLCDYSCKRGHQLITHKRCHFNKLRAAGVLNLIETIETALPSLLASPGPFPPRSPNP</sequence>
<evidence type="ECO:0000313" key="10">
    <source>
        <dbReference type="RefSeq" id="XP_028968938.1"/>
    </source>
</evidence>
<feature type="domain" description="C2H2-type" evidence="8">
    <location>
        <begin position="37"/>
        <end position="64"/>
    </location>
</feature>
<dbReference type="PANTHER" id="PTHR24388">
    <property type="entry name" value="ZINC FINGER PROTEIN"/>
    <property type="match status" value="1"/>
</dbReference>
<dbReference type="SMART" id="SM00355">
    <property type="entry name" value="ZnF_C2H2"/>
    <property type="match status" value="3"/>
</dbReference>
<keyword evidence="3 7" id="KW-0863">Zinc-finger</keyword>
<evidence type="ECO:0000256" key="4">
    <source>
        <dbReference type="ARBA" id="ARBA00022833"/>
    </source>
</evidence>
<keyword evidence="2" id="KW-0677">Repeat</keyword>
<evidence type="ECO:0000256" key="2">
    <source>
        <dbReference type="ARBA" id="ARBA00022737"/>
    </source>
</evidence>
<dbReference type="InterPro" id="IPR050527">
    <property type="entry name" value="Snail/Krueppel_Znf"/>
</dbReference>
<dbReference type="RefSeq" id="XP_028968938.1">
    <property type="nucleotide sequence ID" value="XM_029113105.1"/>
</dbReference>
<reference evidence="10" key="1">
    <citation type="submission" date="2025-08" db="UniProtKB">
        <authorList>
            <consortium name="RefSeq"/>
        </authorList>
    </citation>
    <scope>IDENTIFICATION</scope>
</reference>
<dbReference type="Gene3D" id="3.30.160.60">
    <property type="entry name" value="Classic Zinc Finger"/>
    <property type="match status" value="3"/>
</dbReference>
<keyword evidence="5" id="KW-0539">Nucleus</keyword>
<dbReference type="FunFam" id="3.30.160.60:FF:002452">
    <property type="entry name" value="zinc finger protein 142 isoform X4"/>
    <property type="match status" value="1"/>
</dbReference>
<proteinExistence type="inferred from homology"/>
<evidence type="ECO:0000313" key="9">
    <source>
        <dbReference type="Proteomes" id="UP000694867"/>
    </source>
</evidence>
<evidence type="ECO:0000256" key="1">
    <source>
        <dbReference type="ARBA" id="ARBA00022723"/>
    </source>
</evidence>